<keyword evidence="3" id="KW-0285">Flavoprotein</keyword>
<evidence type="ECO:0000259" key="8">
    <source>
        <dbReference type="PROSITE" id="PS50042"/>
    </source>
</evidence>
<evidence type="ECO:0000256" key="4">
    <source>
        <dbReference type="ARBA" id="ARBA00022827"/>
    </source>
</evidence>
<dbReference type="PROSITE" id="PS50042">
    <property type="entry name" value="CNMP_BINDING_3"/>
    <property type="match status" value="1"/>
</dbReference>
<dbReference type="Gene3D" id="3.50.50.100">
    <property type="match status" value="1"/>
</dbReference>
<accession>A0A290Q8P6</accession>
<reference evidence="9 10" key="1">
    <citation type="submission" date="2017-09" db="EMBL/GenBank/DDBJ databases">
        <title>Complete genome sequence of Verrucomicrobial strain HZ-65, isolated from freshwater.</title>
        <authorList>
            <person name="Choi A."/>
        </authorList>
    </citation>
    <scope>NUCLEOTIDE SEQUENCE [LARGE SCALE GENOMIC DNA]</scope>
    <source>
        <strain evidence="9 10">HZ-65</strain>
    </source>
</reference>
<dbReference type="OrthoDB" id="264111at2"/>
<dbReference type="InterPro" id="IPR018488">
    <property type="entry name" value="cNMP-bd_CS"/>
</dbReference>
<dbReference type="Proteomes" id="UP000217265">
    <property type="component" value="Chromosome"/>
</dbReference>
<proteinExistence type="inferred from homology"/>
<evidence type="ECO:0000256" key="3">
    <source>
        <dbReference type="ARBA" id="ARBA00022630"/>
    </source>
</evidence>
<dbReference type="SUPFAM" id="SSF51206">
    <property type="entry name" value="cAMP-binding domain-like"/>
    <property type="match status" value="1"/>
</dbReference>
<evidence type="ECO:0000256" key="7">
    <source>
        <dbReference type="ARBA" id="ARBA00047599"/>
    </source>
</evidence>
<dbReference type="SUPFAM" id="SSF51905">
    <property type="entry name" value="FAD/NAD(P)-binding domain"/>
    <property type="match status" value="1"/>
</dbReference>
<dbReference type="InterPro" id="IPR000595">
    <property type="entry name" value="cNMP-bd_dom"/>
</dbReference>
<dbReference type="KEGG" id="vbh:CMV30_13410"/>
<sequence>MALVPADLENGPRRLGSMAWADGIEGERRLASVILRLKVSFEGKAQERVSEVAIEREGVFGMLENVRAMRRAIQVLLKRRDASSLPTVSPRAISTRVHLIVSGARVLPELDAHQPRLVDVAERRLTKGPLRIERNSRLAAATAEEAILDSGKRLSTRTIISCTGNARSPLLAGFPTEGPGGRIVTEPTMQVIGTTDTWAAGDCAAVPFPGGGTTRPLAIYAMMAGRQLGKNLRAVLRGKQPRPYRFTGLGDACTLGGGHAVAHFKGFPLTGRFAWVIWRCFMIIYLPARERKLRVIFDWLLQPWFGRDVLDLKVTPPVGLGSARYEKGQTIVREGDVGRSLFVIRSGEVEVVKATSDGPVVIATLREGDHFGEAAVFRNARRNASVVARTAVELLVLRSEAVQALDRGLPGFRERLPVREPGVEV</sequence>
<dbReference type="SMART" id="SM00100">
    <property type="entry name" value="cNMP"/>
    <property type="match status" value="1"/>
</dbReference>
<dbReference type="CDD" id="cd00038">
    <property type="entry name" value="CAP_ED"/>
    <property type="match status" value="1"/>
</dbReference>
<name>A0A290Q8P6_9BACT</name>
<dbReference type="Gene3D" id="2.60.120.10">
    <property type="entry name" value="Jelly Rolls"/>
    <property type="match status" value="1"/>
</dbReference>
<evidence type="ECO:0000313" key="10">
    <source>
        <dbReference type="Proteomes" id="UP000217265"/>
    </source>
</evidence>
<evidence type="ECO:0000256" key="1">
    <source>
        <dbReference type="ARBA" id="ARBA00005272"/>
    </source>
</evidence>
<comment type="similarity">
    <text evidence="1">Belongs to the NADH dehydrogenase family.</text>
</comment>
<dbReference type="InterPro" id="IPR045024">
    <property type="entry name" value="NDH-2"/>
</dbReference>
<keyword evidence="5" id="KW-0560">Oxidoreductase</keyword>
<dbReference type="PRINTS" id="PR00103">
    <property type="entry name" value="CAMPKINASE"/>
</dbReference>
<evidence type="ECO:0000313" key="9">
    <source>
        <dbReference type="EMBL" id="ATC64884.1"/>
    </source>
</evidence>
<dbReference type="InterPro" id="IPR018490">
    <property type="entry name" value="cNMP-bd_dom_sf"/>
</dbReference>
<dbReference type="EMBL" id="CP023344">
    <property type="protein sequence ID" value="ATC64884.1"/>
    <property type="molecule type" value="Genomic_DNA"/>
</dbReference>
<gene>
    <name evidence="9" type="ORF">CMV30_13410</name>
</gene>
<keyword evidence="10" id="KW-1185">Reference proteome</keyword>
<keyword evidence="4" id="KW-0274">FAD</keyword>
<dbReference type="AlphaFoldDB" id="A0A290Q8P6"/>
<dbReference type="PANTHER" id="PTHR43706:SF47">
    <property type="entry name" value="EXTERNAL NADH-UBIQUINONE OXIDOREDUCTASE 1, MITOCHONDRIAL-RELATED"/>
    <property type="match status" value="1"/>
</dbReference>
<comment type="catalytic activity">
    <reaction evidence="7">
        <text>a quinone + NADH + H(+) = a quinol + NAD(+)</text>
        <dbReference type="Rhea" id="RHEA:46160"/>
        <dbReference type="ChEBI" id="CHEBI:15378"/>
        <dbReference type="ChEBI" id="CHEBI:24646"/>
        <dbReference type="ChEBI" id="CHEBI:57540"/>
        <dbReference type="ChEBI" id="CHEBI:57945"/>
        <dbReference type="ChEBI" id="CHEBI:132124"/>
        <dbReference type="EC" id="1.6.5.9"/>
    </reaction>
</comment>
<keyword evidence="6" id="KW-0520">NAD</keyword>
<evidence type="ECO:0000256" key="6">
    <source>
        <dbReference type="ARBA" id="ARBA00023027"/>
    </source>
</evidence>
<dbReference type="InterPro" id="IPR014710">
    <property type="entry name" value="RmlC-like_jellyroll"/>
</dbReference>
<dbReference type="Pfam" id="PF00027">
    <property type="entry name" value="cNMP_binding"/>
    <property type="match status" value="1"/>
</dbReference>
<dbReference type="PANTHER" id="PTHR43706">
    <property type="entry name" value="NADH DEHYDROGENASE"/>
    <property type="match status" value="1"/>
</dbReference>
<dbReference type="InterPro" id="IPR036188">
    <property type="entry name" value="FAD/NAD-bd_sf"/>
</dbReference>
<evidence type="ECO:0000256" key="5">
    <source>
        <dbReference type="ARBA" id="ARBA00023002"/>
    </source>
</evidence>
<dbReference type="EC" id="1.6.5.9" evidence="2"/>
<evidence type="ECO:0000256" key="2">
    <source>
        <dbReference type="ARBA" id="ARBA00012637"/>
    </source>
</evidence>
<organism evidence="9 10">
    <name type="scientific">Nibricoccus aquaticus</name>
    <dbReference type="NCBI Taxonomy" id="2576891"/>
    <lineage>
        <taxon>Bacteria</taxon>
        <taxon>Pseudomonadati</taxon>
        <taxon>Verrucomicrobiota</taxon>
        <taxon>Opitutia</taxon>
        <taxon>Opitutales</taxon>
        <taxon>Opitutaceae</taxon>
        <taxon>Nibricoccus</taxon>
    </lineage>
</organism>
<dbReference type="GO" id="GO:0050136">
    <property type="term" value="F:NADH dehydrogenase (quinone) (non-electrogenic) activity"/>
    <property type="evidence" value="ECO:0007669"/>
    <property type="project" value="UniProtKB-EC"/>
</dbReference>
<protein>
    <recommendedName>
        <fullName evidence="2">NADH:ubiquinone reductase (non-electrogenic)</fullName>
        <ecNumber evidence="2">1.6.5.9</ecNumber>
    </recommendedName>
</protein>
<feature type="domain" description="Cyclic nucleotide-binding" evidence="8">
    <location>
        <begin position="325"/>
        <end position="405"/>
    </location>
</feature>
<dbReference type="PROSITE" id="PS00888">
    <property type="entry name" value="CNMP_BINDING_1"/>
    <property type="match status" value="1"/>
</dbReference>